<comment type="caution">
    <text evidence="1">The sequence shown here is derived from an EMBL/GenBank/DDBJ whole genome shotgun (WGS) entry which is preliminary data.</text>
</comment>
<name>A0ABD3HDJ6_9MARC</name>
<accession>A0ABD3HDJ6</accession>
<organism evidence="1 2">
    <name type="scientific">Riccia sorocarpa</name>
    <dbReference type="NCBI Taxonomy" id="122646"/>
    <lineage>
        <taxon>Eukaryota</taxon>
        <taxon>Viridiplantae</taxon>
        <taxon>Streptophyta</taxon>
        <taxon>Embryophyta</taxon>
        <taxon>Marchantiophyta</taxon>
        <taxon>Marchantiopsida</taxon>
        <taxon>Marchantiidae</taxon>
        <taxon>Marchantiales</taxon>
        <taxon>Ricciaceae</taxon>
        <taxon>Riccia</taxon>
    </lineage>
</organism>
<proteinExistence type="predicted"/>
<dbReference type="EMBL" id="JBJQOH010000004">
    <property type="protein sequence ID" value="KAL3688672.1"/>
    <property type="molecule type" value="Genomic_DNA"/>
</dbReference>
<evidence type="ECO:0000313" key="2">
    <source>
        <dbReference type="Proteomes" id="UP001633002"/>
    </source>
</evidence>
<gene>
    <name evidence="1" type="ORF">R1sor_014981</name>
</gene>
<dbReference type="AlphaFoldDB" id="A0ABD3HDJ6"/>
<keyword evidence="2" id="KW-1185">Reference proteome</keyword>
<protein>
    <submittedName>
        <fullName evidence="1">Uncharacterized protein</fullName>
    </submittedName>
</protein>
<sequence>MVSFLCERKVHETARVTSMPSASNDGELAEQKRWWVKEEVEEKTWTEVGGGASKALIEEVKGDDGKELILFEKETATTGGEEFSVTVGISWSDLYLPSVLATHGCSGLDTGIRSSAQAEGIERSADMS</sequence>
<evidence type="ECO:0000313" key="1">
    <source>
        <dbReference type="EMBL" id="KAL3688672.1"/>
    </source>
</evidence>
<reference evidence="1 2" key="1">
    <citation type="submission" date="2024-09" db="EMBL/GenBank/DDBJ databases">
        <title>Chromosome-scale assembly of Riccia sorocarpa.</title>
        <authorList>
            <person name="Paukszto L."/>
        </authorList>
    </citation>
    <scope>NUCLEOTIDE SEQUENCE [LARGE SCALE GENOMIC DNA]</scope>
    <source>
        <strain evidence="1">LP-2024</strain>
        <tissue evidence="1">Aerial parts of the thallus</tissue>
    </source>
</reference>
<dbReference type="Proteomes" id="UP001633002">
    <property type="component" value="Unassembled WGS sequence"/>
</dbReference>